<evidence type="ECO:0000259" key="2">
    <source>
        <dbReference type="Pfam" id="PF18998"/>
    </source>
</evidence>
<evidence type="ECO:0000313" key="3">
    <source>
        <dbReference type="EMBL" id="MFD2203317.1"/>
    </source>
</evidence>
<feature type="region of interest" description="Disordered" evidence="1">
    <location>
        <begin position="398"/>
        <end position="420"/>
    </location>
</feature>
<dbReference type="Pfam" id="PF18998">
    <property type="entry name" value="Flg_new_2"/>
    <property type="match status" value="1"/>
</dbReference>
<evidence type="ECO:0000313" key="4">
    <source>
        <dbReference type="Proteomes" id="UP001597414"/>
    </source>
</evidence>
<sequence length="420" mass="46163">MNRLNRKGKGIQMLGIILLGILFSLFQSNLNDALGISEEKSIENNPADSVDFKTYATESTANLATTNMNVLGQRLWFGGAETGNLSEWSGNPQMNSQNVLFSGSSADRALSGSRSFKLQADMGGKMASTQLYVWGANGIPTNNPDAIYTAWFFIPEKIDMTGVSWYNIFQWKARISDGSSRKTAIVHIEVRGGKGSGGNNYLQLYWTDWSSGSSRDNRIPALSQVDIPIGKWFKIQARYWHSTSGNNGRIMMWQDDVLIFDQQNIPTYPNTIRGLPTTELQWSVNNYGQNTIPSVTTVYIDDASIHLPGEQQEIPTYTLSLQRNPSSGGTLENLTGGSSYKQGDQVKLRATPNSGFAFLNWSRNGQVISTNPEFTFTMPGSNVTLVANFEAVTTEPTTTSLQLGASPSNGGKVRIKTRSN</sequence>
<dbReference type="Pfam" id="PF14099">
    <property type="entry name" value="Polysacc_lyase"/>
    <property type="match status" value="1"/>
</dbReference>
<gene>
    <name evidence="3" type="ORF">ACFSKV_17190</name>
</gene>
<dbReference type="InterPro" id="IPR025975">
    <property type="entry name" value="Polysacc_lyase"/>
</dbReference>
<feature type="compositionally biased region" description="Polar residues" evidence="1">
    <location>
        <begin position="398"/>
        <end position="409"/>
    </location>
</feature>
<dbReference type="InterPro" id="IPR044060">
    <property type="entry name" value="Bacterial_rp_domain"/>
</dbReference>
<dbReference type="Proteomes" id="UP001597414">
    <property type="component" value="Unassembled WGS sequence"/>
</dbReference>
<dbReference type="RefSeq" id="WP_380805543.1">
    <property type="nucleotide sequence ID" value="NZ_JBHUIV010000025.1"/>
</dbReference>
<keyword evidence="4" id="KW-1185">Reference proteome</keyword>
<evidence type="ECO:0000256" key="1">
    <source>
        <dbReference type="SAM" id="MobiDB-lite"/>
    </source>
</evidence>
<dbReference type="GO" id="GO:0016829">
    <property type="term" value="F:lyase activity"/>
    <property type="evidence" value="ECO:0007669"/>
    <property type="project" value="UniProtKB-KW"/>
</dbReference>
<proteinExistence type="predicted"/>
<accession>A0ABW5BB08</accession>
<dbReference type="EMBL" id="JBHUIV010000025">
    <property type="protein sequence ID" value="MFD2203317.1"/>
    <property type="molecule type" value="Genomic_DNA"/>
</dbReference>
<keyword evidence="3" id="KW-0456">Lyase</keyword>
<protein>
    <submittedName>
        <fullName evidence="3">Heparin lyase I family protein</fullName>
    </submittedName>
</protein>
<name>A0ABW5BB08_9BACT</name>
<dbReference type="Gene3D" id="2.60.120.200">
    <property type="match status" value="1"/>
</dbReference>
<organism evidence="3 4">
    <name type="scientific">Shivajiella indica</name>
    <dbReference type="NCBI Taxonomy" id="872115"/>
    <lineage>
        <taxon>Bacteria</taxon>
        <taxon>Pseudomonadati</taxon>
        <taxon>Bacteroidota</taxon>
        <taxon>Cytophagia</taxon>
        <taxon>Cytophagales</taxon>
        <taxon>Cyclobacteriaceae</taxon>
        <taxon>Shivajiella</taxon>
    </lineage>
</organism>
<reference evidence="4" key="1">
    <citation type="journal article" date="2019" name="Int. J. Syst. Evol. Microbiol.">
        <title>The Global Catalogue of Microorganisms (GCM) 10K type strain sequencing project: providing services to taxonomists for standard genome sequencing and annotation.</title>
        <authorList>
            <consortium name="The Broad Institute Genomics Platform"/>
            <consortium name="The Broad Institute Genome Sequencing Center for Infectious Disease"/>
            <person name="Wu L."/>
            <person name="Ma J."/>
        </authorList>
    </citation>
    <scope>NUCLEOTIDE SEQUENCE [LARGE SCALE GENOMIC DNA]</scope>
    <source>
        <strain evidence="4">KCTC 19812</strain>
    </source>
</reference>
<feature type="domain" description="Bacterial repeat" evidence="2">
    <location>
        <begin position="321"/>
        <end position="392"/>
    </location>
</feature>
<comment type="caution">
    <text evidence="3">The sequence shown here is derived from an EMBL/GenBank/DDBJ whole genome shotgun (WGS) entry which is preliminary data.</text>
</comment>